<evidence type="ECO:0000313" key="3">
    <source>
        <dbReference type="Proteomes" id="UP000176853"/>
    </source>
</evidence>
<comment type="caution">
    <text evidence="2">The sequence shown here is derived from an EMBL/GenBank/DDBJ whole genome shotgun (WGS) entry which is preliminary data.</text>
</comment>
<gene>
    <name evidence="2" type="ORF">A2709_02955</name>
</gene>
<dbReference type="EMBL" id="MEVB01000002">
    <property type="protein sequence ID" value="OGC53752.1"/>
    <property type="molecule type" value="Genomic_DNA"/>
</dbReference>
<dbReference type="SUPFAM" id="SSF46689">
    <property type="entry name" value="Homeodomain-like"/>
    <property type="match status" value="1"/>
</dbReference>
<reference evidence="2 3" key="1">
    <citation type="journal article" date="2016" name="Nat. Commun.">
        <title>Thousands of microbial genomes shed light on interconnected biogeochemical processes in an aquifer system.</title>
        <authorList>
            <person name="Anantharaman K."/>
            <person name="Brown C.T."/>
            <person name="Hug L.A."/>
            <person name="Sharon I."/>
            <person name="Castelle C.J."/>
            <person name="Probst A.J."/>
            <person name="Thomas B.C."/>
            <person name="Singh A."/>
            <person name="Wilkins M.J."/>
            <person name="Karaoz U."/>
            <person name="Brodie E.L."/>
            <person name="Williams K.H."/>
            <person name="Hubbard S.S."/>
            <person name="Banfield J.F."/>
        </authorList>
    </citation>
    <scope>NUCLEOTIDE SEQUENCE [LARGE SCALE GENOMIC DNA]</scope>
</reference>
<sequence length="81" mass="9153">MAGVSKEIKDEVLAKVRSGFQVMELSKQYGVHFKTIYGWLRGKATGTVSTLEHARLKRENAELKEIVGMLSLELAKFKKNK</sequence>
<protein>
    <recommendedName>
        <fullName evidence="1">Transposase Synechocystis PCC 6803 domain-containing protein</fullName>
    </recommendedName>
</protein>
<accession>A0A1F4V967</accession>
<evidence type="ECO:0000259" key="1">
    <source>
        <dbReference type="Pfam" id="PF01710"/>
    </source>
</evidence>
<dbReference type="AlphaFoldDB" id="A0A1F4V967"/>
<dbReference type="Proteomes" id="UP000176853">
    <property type="component" value="Unassembled WGS sequence"/>
</dbReference>
<proteinExistence type="predicted"/>
<organism evidence="2 3">
    <name type="scientific">candidate division WWE3 bacterium RIFCSPHIGHO2_01_FULL_43_9</name>
    <dbReference type="NCBI Taxonomy" id="1802618"/>
    <lineage>
        <taxon>Bacteria</taxon>
        <taxon>Katanobacteria</taxon>
    </lineage>
</organism>
<evidence type="ECO:0000313" key="2">
    <source>
        <dbReference type="EMBL" id="OGC53752.1"/>
    </source>
</evidence>
<name>A0A1F4V967_UNCKA</name>
<dbReference type="Pfam" id="PF01710">
    <property type="entry name" value="HTH_Tnp_IS630"/>
    <property type="match status" value="1"/>
</dbReference>
<dbReference type="InterPro" id="IPR009057">
    <property type="entry name" value="Homeodomain-like_sf"/>
</dbReference>
<dbReference type="InterPro" id="IPR002622">
    <property type="entry name" value="Transposase_14"/>
</dbReference>
<feature type="domain" description="Transposase Synechocystis PCC 6803" evidence="1">
    <location>
        <begin position="5"/>
        <end position="67"/>
    </location>
</feature>